<dbReference type="InterPro" id="IPR015421">
    <property type="entry name" value="PyrdxlP-dep_Trfase_major"/>
</dbReference>
<dbReference type="PANTHER" id="PTHR21152:SF40">
    <property type="entry name" value="ALANINE--GLYOXYLATE AMINOTRANSFERASE"/>
    <property type="match status" value="1"/>
</dbReference>
<keyword evidence="7" id="KW-0028">Amino-acid biosynthesis</keyword>
<evidence type="ECO:0000256" key="5">
    <source>
        <dbReference type="ARBA" id="ARBA00022490"/>
    </source>
</evidence>
<dbReference type="Proteomes" id="UP001549313">
    <property type="component" value="Unassembled WGS sequence"/>
</dbReference>
<evidence type="ECO:0000256" key="11">
    <source>
        <dbReference type="ARBA" id="ARBA00049007"/>
    </source>
</evidence>
<dbReference type="NCBIfam" id="NF002841">
    <property type="entry name" value="PRK03080.1-2"/>
    <property type="match status" value="1"/>
</dbReference>
<keyword evidence="9" id="KW-0663">Pyridoxal phosphate</keyword>
<keyword evidence="8 12" id="KW-0808">Transferase</keyword>
<comment type="cofactor">
    <cofactor evidence="1">
        <name>pyridoxal 5'-phosphate</name>
        <dbReference type="ChEBI" id="CHEBI:597326"/>
    </cofactor>
</comment>
<comment type="similarity">
    <text evidence="3">Belongs to the class-V pyridoxal-phosphate-dependent aminotransferase family. SerC subfamily.</text>
</comment>
<name>A0ABV2R8I3_9CAUL</name>
<dbReference type="GO" id="GO:0004648">
    <property type="term" value="F:O-phospho-L-serine:2-oxoglutarate aminotransferase activity"/>
    <property type="evidence" value="ECO:0007669"/>
    <property type="project" value="UniProtKB-EC"/>
</dbReference>
<keyword evidence="5" id="KW-0963">Cytoplasm</keyword>
<accession>A0ABV2R8I3</accession>
<dbReference type="PIRSF" id="PIRSF000525">
    <property type="entry name" value="SerC"/>
    <property type="match status" value="1"/>
</dbReference>
<comment type="pathway">
    <text evidence="2">Amino-acid biosynthesis; L-serine biosynthesis; L-serine from 3-phospho-D-glycerate: step 2/3.</text>
</comment>
<dbReference type="EC" id="2.6.1.52" evidence="4"/>
<gene>
    <name evidence="12" type="ORF">ABIE19_000791</name>
</gene>
<dbReference type="InterPro" id="IPR006271">
    <property type="entry name" value="Pser_aminoTfrase_methanosarc"/>
</dbReference>
<dbReference type="InterPro" id="IPR015422">
    <property type="entry name" value="PyrdxlP-dep_Trfase_small"/>
</dbReference>
<keyword evidence="6 12" id="KW-0032">Aminotransferase</keyword>
<dbReference type="EMBL" id="JBEPTF010000001">
    <property type="protein sequence ID" value="MET4682882.1"/>
    <property type="molecule type" value="Genomic_DNA"/>
</dbReference>
<dbReference type="CDD" id="cd01494">
    <property type="entry name" value="AAT_I"/>
    <property type="match status" value="1"/>
</dbReference>
<dbReference type="RefSeq" id="WP_354087822.1">
    <property type="nucleotide sequence ID" value="NZ_JBEPTF010000001.1"/>
</dbReference>
<evidence type="ECO:0000256" key="7">
    <source>
        <dbReference type="ARBA" id="ARBA00022605"/>
    </source>
</evidence>
<dbReference type="SUPFAM" id="SSF53383">
    <property type="entry name" value="PLP-dependent transferases"/>
    <property type="match status" value="1"/>
</dbReference>
<reference evidence="12 13" key="1">
    <citation type="submission" date="2024-06" db="EMBL/GenBank/DDBJ databases">
        <title>Sorghum-associated microbial communities from plants grown in Nebraska, USA.</title>
        <authorList>
            <person name="Schachtman D."/>
        </authorList>
    </citation>
    <scope>NUCLEOTIDE SEQUENCE [LARGE SCALE GENOMIC DNA]</scope>
    <source>
        <strain evidence="12 13">2814</strain>
    </source>
</reference>
<protein>
    <recommendedName>
        <fullName evidence="4">phosphoserine transaminase</fullName>
        <ecNumber evidence="4">2.6.1.52</ecNumber>
    </recommendedName>
</protein>
<evidence type="ECO:0000256" key="4">
    <source>
        <dbReference type="ARBA" id="ARBA00013030"/>
    </source>
</evidence>
<proteinExistence type="inferred from homology"/>
<keyword evidence="10" id="KW-0718">Serine biosynthesis</keyword>
<comment type="caution">
    <text evidence="12">The sequence shown here is derived from an EMBL/GenBank/DDBJ whole genome shotgun (WGS) entry which is preliminary data.</text>
</comment>
<evidence type="ECO:0000256" key="10">
    <source>
        <dbReference type="ARBA" id="ARBA00023299"/>
    </source>
</evidence>
<evidence type="ECO:0000256" key="8">
    <source>
        <dbReference type="ARBA" id="ARBA00022679"/>
    </source>
</evidence>
<organism evidence="12 13">
    <name type="scientific">Brevundimonas faecalis</name>
    <dbReference type="NCBI Taxonomy" id="947378"/>
    <lineage>
        <taxon>Bacteria</taxon>
        <taxon>Pseudomonadati</taxon>
        <taxon>Pseudomonadota</taxon>
        <taxon>Alphaproteobacteria</taxon>
        <taxon>Caulobacterales</taxon>
        <taxon>Caulobacteraceae</taxon>
        <taxon>Brevundimonas</taxon>
    </lineage>
</organism>
<evidence type="ECO:0000256" key="9">
    <source>
        <dbReference type="ARBA" id="ARBA00022898"/>
    </source>
</evidence>
<evidence type="ECO:0000256" key="6">
    <source>
        <dbReference type="ARBA" id="ARBA00022576"/>
    </source>
</evidence>
<evidence type="ECO:0000256" key="1">
    <source>
        <dbReference type="ARBA" id="ARBA00001933"/>
    </source>
</evidence>
<dbReference type="InterPro" id="IPR022278">
    <property type="entry name" value="Pser_aminoTfrase"/>
</dbReference>
<evidence type="ECO:0000256" key="2">
    <source>
        <dbReference type="ARBA" id="ARBA00005099"/>
    </source>
</evidence>
<evidence type="ECO:0000313" key="13">
    <source>
        <dbReference type="Proteomes" id="UP001549313"/>
    </source>
</evidence>
<comment type="catalytic activity">
    <reaction evidence="11">
        <text>O-phospho-L-serine + 2-oxoglutarate = 3-phosphooxypyruvate + L-glutamate</text>
        <dbReference type="Rhea" id="RHEA:14329"/>
        <dbReference type="ChEBI" id="CHEBI:16810"/>
        <dbReference type="ChEBI" id="CHEBI:18110"/>
        <dbReference type="ChEBI" id="CHEBI:29985"/>
        <dbReference type="ChEBI" id="CHEBI:57524"/>
        <dbReference type="EC" id="2.6.1.52"/>
    </reaction>
</comment>
<keyword evidence="13" id="KW-1185">Reference proteome</keyword>
<dbReference type="PANTHER" id="PTHR21152">
    <property type="entry name" value="AMINOTRANSFERASE CLASS V"/>
    <property type="match status" value="1"/>
</dbReference>
<dbReference type="InterPro" id="IPR015424">
    <property type="entry name" value="PyrdxlP-dep_Trfase"/>
</dbReference>
<dbReference type="Gene3D" id="3.40.640.10">
    <property type="entry name" value="Type I PLP-dependent aspartate aminotransferase-like (Major domain)"/>
    <property type="match status" value="1"/>
</dbReference>
<dbReference type="NCBIfam" id="TIGR01365">
    <property type="entry name" value="serC_2"/>
    <property type="match status" value="1"/>
</dbReference>
<sequence length="391" mass="42441">MNAQTVAKPLVKPARPWFSAGPTAKRPGWSLAGLPDDLMGRGIRAPEVVERFAHGLRLTREVLAPPADYVLLYTPGSDTGAVEAALWGMLGERPVQVVAYENFGLTWLADVKTHLGLEPEALTAPWGELPDLSRVDPKKDVVFPWNGTTSGVRVPDGDWIADDREGLTICDATSAAFAQPLPWAKLDVTTFSFQKALGGEAGIGVMVLSPRAVARLDAYRPDRPVPKLLRLTDGKGFDRALGEGVAINTFSVLTIEDWIDALDWARGIGGIEALIARTDANYAALAAWVERTDWIDFLPARPEIRSTTSVCLKFVDPRVTGLDEAGQKAFVKRFKALLEGEGAVYDMEPHRNAPPGLRLWCGCTVETADVIAATPWLEWAFETAVASSEIS</sequence>
<evidence type="ECO:0000256" key="3">
    <source>
        <dbReference type="ARBA" id="ARBA00006904"/>
    </source>
</evidence>
<evidence type="ECO:0000313" key="12">
    <source>
        <dbReference type="EMBL" id="MET4682882.1"/>
    </source>
</evidence>
<dbReference type="Gene3D" id="3.90.1150.10">
    <property type="entry name" value="Aspartate Aminotransferase, domain 1"/>
    <property type="match status" value="1"/>
</dbReference>